<keyword evidence="5 8" id="KW-1133">Transmembrane helix</keyword>
<feature type="transmembrane region" description="Helical" evidence="8">
    <location>
        <begin position="86"/>
        <end position="110"/>
    </location>
</feature>
<feature type="transmembrane region" description="Helical" evidence="8">
    <location>
        <begin position="21"/>
        <end position="47"/>
    </location>
</feature>
<feature type="transmembrane region" description="Helical" evidence="8">
    <location>
        <begin position="53"/>
        <end position="74"/>
    </location>
</feature>
<keyword evidence="6" id="KW-0406">Ion transport</keyword>
<feature type="transmembrane region" description="Helical" evidence="8">
    <location>
        <begin position="168"/>
        <end position="185"/>
    </location>
</feature>
<dbReference type="GO" id="GO:0030001">
    <property type="term" value="P:metal ion transport"/>
    <property type="evidence" value="ECO:0007669"/>
    <property type="project" value="UniProtKB-ARBA"/>
</dbReference>
<evidence type="ECO:0000313" key="10">
    <source>
        <dbReference type="Proteomes" id="UP000406184"/>
    </source>
</evidence>
<dbReference type="InterPro" id="IPR003445">
    <property type="entry name" value="Cat_transpt"/>
</dbReference>
<feature type="transmembrane region" description="Helical" evidence="8">
    <location>
        <begin position="140"/>
        <end position="161"/>
    </location>
</feature>
<dbReference type="Proteomes" id="UP000406184">
    <property type="component" value="Unassembled WGS sequence"/>
</dbReference>
<dbReference type="Pfam" id="PF02386">
    <property type="entry name" value="TrkH"/>
    <property type="match status" value="1"/>
</dbReference>
<evidence type="ECO:0000256" key="3">
    <source>
        <dbReference type="ARBA" id="ARBA00022475"/>
    </source>
</evidence>
<dbReference type="RefSeq" id="WP_158398916.1">
    <property type="nucleotide sequence ID" value="NZ_CABHMY010000100.1"/>
</dbReference>
<comment type="subcellular location">
    <subcellularLocation>
        <location evidence="1">Cell membrane</location>
        <topology evidence="1">Multi-pass membrane protein</topology>
    </subcellularLocation>
</comment>
<evidence type="ECO:0000256" key="1">
    <source>
        <dbReference type="ARBA" id="ARBA00004651"/>
    </source>
</evidence>
<evidence type="ECO:0000256" key="2">
    <source>
        <dbReference type="ARBA" id="ARBA00022448"/>
    </source>
</evidence>
<keyword evidence="3" id="KW-1003">Cell membrane</keyword>
<evidence type="ECO:0000256" key="6">
    <source>
        <dbReference type="ARBA" id="ARBA00023065"/>
    </source>
</evidence>
<dbReference type="PANTHER" id="PTHR32024">
    <property type="entry name" value="TRK SYSTEM POTASSIUM UPTAKE PROTEIN TRKG-RELATED"/>
    <property type="match status" value="1"/>
</dbReference>
<evidence type="ECO:0000256" key="8">
    <source>
        <dbReference type="SAM" id="Phobius"/>
    </source>
</evidence>
<proteinExistence type="predicted"/>
<feature type="transmembrane region" description="Helical" evidence="8">
    <location>
        <begin position="205"/>
        <end position="228"/>
    </location>
</feature>
<feature type="transmembrane region" description="Helical" evidence="8">
    <location>
        <begin position="421"/>
        <end position="441"/>
    </location>
</feature>
<feature type="transmembrane region" description="Helical" evidence="8">
    <location>
        <begin position="240"/>
        <end position="261"/>
    </location>
</feature>
<keyword evidence="4 8" id="KW-0812">Transmembrane</keyword>
<dbReference type="AlphaFoldDB" id="A0A564TSK5"/>
<dbReference type="GO" id="GO:0005886">
    <property type="term" value="C:plasma membrane"/>
    <property type="evidence" value="ECO:0007669"/>
    <property type="project" value="UniProtKB-SubCell"/>
</dbReference>
<organism evidence="9 10">
    <name type="scientific">Faecalibacterium prausnitzii</name>
    <dbReference type="NCBI Taxonomy" id="853"/>
    <lineage>
        <taxon>Bacteria</taxon>
        <taxon>Bacillati</taxon>
        <taxon>Bacillota</taxon>
        <taxon>Clostridia</taxon>
        <taxon>Eubacteriales</taxon>
        <taxon>Oscillospiraceae</taxon>
        <taxon>Faecalibacterium</taxon>
    </lineage>
</organism>
<accession>A0A564TSK5</accession>
<feature type="transmembrane region" description="Helical" evidence="8">
    <location>
        <begin position="359"/>
        <end position="383"/>
    </location>
</feature>
<name>A0A564TSK5_9FIRM</name>
<feature type="transmembrane region" description="Helical" evidence="8">
    <location>
        <begin position="314"/>
        <end position="338"/>
    </location>
</feature>
<keyword evidence="7 8" id="KW-0472">Membrane</keyword>
<protein>
    <submittedName>
        <fullName evidence="9">Ktr system potassium uptake protein B</fullName>
    </submittedName>
</protein>
<dbReference type="PANTHER" id="PTHR32024:SF1">
    <property type="entry name" value="KTR SYSTEM POTASSIUM UPTAKE PROTEIN B"/>
    <property type="match status" value="1"/>
</dbReference>
<reference evidence="9 10" key="1">
    <citation type="submission" date="2019-07" db="EMBL/GenBank/DDBJ databases">
        <authorList>
            <person name="Hibberd C M."/>
            <person name="Gehrig L. J."/>
            <person name="Chang H.-W."/>
            <person name="Venkatesh S."/>
        </authorList>
    </citation>
    <scope>NUCLEOTIDE SEQUENCE [LARGE SCALE GENOMIC DNA]</scope>
    <source>
        <strain evidence="9">Faecalibacterium_prausnitzii_JG_BgPS064</strain>
    </source>
</reference>
<gene>
    <name evidence="9" type="primary">ktrB</name>
    <name evidence="9" type="ORF">FPPS064S07_00677</name>
</gene>
<evidence type="ECO:0000256" key="7">
    <source>
        <dbReference type="ARBA" id="ARBA00023136"/>
    </source>
</evidence>
<evidence type="ECO:0000256" key="4">
    <source>
        <dbReference type="ARBA" id="ARBA00022692"/>
    </source>
</evidence>
<evidence type="ECO:0000313" key="9">
    <source>
        <dbReference type="EMBL" id="VUX10206.1"/>
    </source>
</evidence>
<keyword evidence="10" id="KW-1185">Reference proteome</keyword>
<evidence type="ECO:0000256" key="5">
    <source>
        <dbReference type="ARBA" id="ARBA00022989"/>
    </source>
</evidence>
<dbReference type="EMBL" id="CABHMY010000100">
    <property type="protein sequence ID" value="VUX10206.1"/>
    <property type="molecule type" value="Genomic_DNA"/>
</dbReference>
<sequence length="461" mass="48810">MGKNKTKKRTRRPNKGWLAGSSATQTICGSFLLVIAVGTLLLTLPISSRTGRLGVIDAMFTATSATCVTGLVVRDTWSQFSLFGQVIILMLIQVGGLGLVTLTSFFALAARRRMGFRDLRLLGESVSADGLSKATEVLKIVIKLAAAFEAVGIVLLLFAFVPQFGAEGVWVSVFTAISAFCNAGFDLFGRFGAYSSLAPYVNNYYVQAVIMFMIMAGGLGFMVWVELAEHRKKRRLSLHAKVVLQFSAIFWVGGAALLALLEWSNPRTMGGLSVPGKIMAALFQSVSTRTAGMNTIDLAACSPISKLLMSVLQFIGAAPGSTGGGVKVTTFAVLILTIRSVAQGRDDCVIGGHHIESKTVYRALTIIVIGAVAAFGSAVVVYYNTAETVSVIDCIFESCSAFGTVGLSVGVTGQLNTGAKLLYMACMFMGRVGPVSLAISLTAKPDDNKRKVLPVGHINVG</sequence>
<dbReference type="GO" id="GO:0008324">
    <property type="term" value="F:monoatomic cation transmembrane transporter activity"/>
    <property type="evidence" value="ECO:0007669"/>
    <property type="project" value="InterPro"/>
</dbReference>
<keyword evidence="2" id="KW-0813">Transport</keyword>